<dbReference type="EMBL" id="FMUS01000001">
    <property type="protein sequence ID" value="SCX74938.1"/>
    <property type="molecule type" value="Genomic_DNA"/>
</dbReference>
<dbReference type="STRING" id="1120976.SAMN03080606_00011"/>
<dbReference type="Proteomes" id="UP000198636">
    <property type="component" value="Unassembled WGS sequence"/>
</dbReference>
<sequence length="77" mass="9191">MINDLYKRYPNGFYVHAETKMDSAKKAAEYIGRHLARPAIVEYRIIKYDGQVVKFWYEDHTTGEVVERFSAFFMTLY</sequence>
<dbReference type="GO" id="GO:0004803">
    <property type="term" value="F:transposase activity"/>
    <property type="evidence" value="ECO:0007669"/>
    <property type="project" value="InterPro"/>
</dbReference>
<dbReference type="AlphaFoldDB" id="A0A1G5AAP8"/>
<reference evidence="2 3" key="1">
    <citation type="submission" date="2016-10" db="EMBL/GenBank/DDBJ databases">
        <authorList>
            <person name="de Groot N.N."/>
        </authorList>
    </citation>
    <scope>NUCLEOTIDE SEQUENCE [LARGE SCALE GENOMIC DNA]</scope>
    <source>
        <strain evidence="2 3">DSM 18978</strain>
    </source>
</reference>
<accession>A0A1G5AAP8</accession>
<evidence type="ECO:0000313" key="3">
    <source>
        <dbReference type="Proteomes" id="UP000198636"/>
    </source>
</evidence>
<organism evidence="2 3">
    <name type="scientific">Alkaliphilus peptidifermentans DSM 18978</name>
    <dbReference type="NCBI Taxonomy" id="1120976"/>
    <lineage>
        <taxon>Bacteria</taxon>
        <taxon>Bacillati</taxon>
        <taxon>Bacillota</taxon>
        <taxon>Clostridia</taxon>
        <taxon>Peptostreptococcales</taxon>
        <taxon>Natronincolaceae</taxon>
        <taxon>Alkaliphilus</taxon>
    </lineage>
</organism>
<dbReference type="GO" id="GO:0003677">
    <property type="term" value="F:DNA binding"/>
    <property type="evidence" value="ECO:0007669"/>
    <property type="project" value="InterPro"/>
</dbReference>
<evidence type="ECO:0000313" key="2">
    <source>
        <dbReference type="EMBL" id="SCX74938.1"/>
    </source>
</evidence>
<evidence type="ECO:0000259" key="1">
    <source>
        <dbReference type="Pfam" id="PF04986"/>
    </source>
</evidence>
<dbReference type="InterPro" id="IPR007069">
    <property type="entry name" value="Transposase_32"/>
</dbReference>
<dbReference type="Pfam" id="PF04986">
    <property type="entry name" value="Y2_Tnp"/>
    <property type="match status" value="1"/>
</dbReference>
<dbReference type="GO" id="GO:0006313">
    <property type="term" value="P:DNA transposition"/>
    <property type="evidence" value="ECO:0007669"/>
    <property type="project" value="InterPro"/>
</dbReference>
<feature type="domain" description="Transposase IS801/IS1294" evidence="1">
    <location>
        <begin position="7"/>
        <end position="64"/>
    </location>
</feature>
<name>A0A1G5AAP8_9FIRM</name>
<protein>
    <submittedName>
        <fullName evidence="2">Putative transposase</fullName>
    </submittedName>
</protein>
<gene>
    <name evidence="2" type="ORF">SAMN03080606_00011</name>
</gene>
<keyword evidence="3" id="KW-1185">Reference proteome</keyword>
<proteinExistence type="predicted"/>